<organism evidence="9 10">
    <name type="scientific">Artemia franciscana</name>
    <name type="common">Brine shrimp</name>
    <name type="synonym">Artemia sanfranciscana</name>
    <dbReference type="NCBI Taxonomy" id="6661"/>
    <lineage>
        <taxon>Eukaryota</taxon>
        <taxon>Metazoa</taxon>
        <taxon>Ecdysozoa</taxon>
        <taxon>Arthropoda</taxon>
        <taxon>Crustacea</taxon>
        <taxon>Branchiopoda</taxon>
        <taxon>Anostraca</taxon>
        <taxon>Artemiidae</taxon>
        <taxon>Artemia</taxon>
    </lineage>
</organism>
<evidence type="ECO:0000256" key="4">
    <source>
        <dbReference type="ARBA" id="ARBA00040795"/>
    </source>
</evidence>
<evidence type="ECO:0000313" key="10">
    <source>
        <dbReference type="Proteomes" id="UP001187531"/>
    </source>
</evidence>
<evidence type="ECO:0000259" key="8">
    <source>
        <dbReference type="PROSITE" id="PS50275"/>
    </source>
</evidence>
<evidence type="ECO:0000256" key="5">
    <source>
        <dbReference type="ARBA" id="ARBA00041396"/>
    </source>
</evidence>
<sequence>MSNGRHSGGFSFYTTNEELIFQRSDTGGKGFGKVLKINKFTSEVTVCCDNPGLGQLPRKQIYGIYGMFETITGSCLILVTDAEEVGCIQGWKVWCVKDTEFVEYGTESLTKTNRRNKNTLMSMVSYVLSVPYHYFSFGYKLSCKMQRDDIPDDHFIWNKTLRENFAKGDEEVSKFVLIIVHGYISIKQDDLYTGKEFNWAVISRRSRYNAGTLSYTTGINLDGHAANFVETEQIVECEGDVASFVQTRGSAPVLWNNLPNLKLKPSIVIDCMNDHMTAFSKHFEQQINYYGHQVLVNLISERGLEAELCECYENLVKSYNKKNARPWLSYEGFDFNQECGKWQWDRLSNLIDRTKHHLENYGYLHLGPRSSLTKKGQEERRIEKKQTGVFRTNCLASLDRTNIFQAMLAYKNLEIVFKRLGILGKESSLHDYHFFGNGFKNVWANNADVLALQYSGSIAMKTDQTYAGELHDSLHRYCNNNFKNGFRQDALDYFHGLLRIEEDAYVAKPETSLFWTFAVLLFWTLVYVISFGNITYPDLVNRPNYKKRYELEKINSHVRQKNQDPILEIKLRID</sequence>
<dbReference type="EC" id="3.1.3.64" evidence="1"/>
<keyword evidence="10" id="KW-1185">Reference proteome</keyword>
<keyword evidence="7" id="KW-0812">Transmembrane</keyword>
<evidence type="ECO:0000256" key="2">
    <source>
        <dbReference type="ARBA" id="ARBA00036631"/>
    </source>
</evidence>
<accession>A0AA88L2W1</accession>
<keyword evidence="7" id="KW-0472">Membrane</keyword>
<feature type="transmembrane region" description="Helical" evidence="7">
    <location>
        <begin position="513"/>
        <end position="536"/>
    </location>
</feature>
<dbReference type="Proteomes" id="UP001187531">
    <property type="component" value="Unassembled WGS sequence"/>
</dbReference>
<dbReference type="InterPro" id="IPR002013">
    <property type="entry name" value="SAC_dom"/>
</dbReference>
<dbReference type="GO" id="GO:0046856">
    <property type="term" value="P:phosphatidylinositol dephosphorylation"/>
    <property type="evidence" value="ECO:0007669"/>
    <property type="project" value="TreeGrafter"/>
</dbReference>
<feature type="domain" description="SAC" evidence="8">
    <location>
        <begin position="124"/>
        <end position="456"/>
    </location>
</feature>
<evidence type="ECO:0000256" key="1">
    <source>
        <dbReference type="ARBA" id="ARBA00013038"/>
    </source>
</evidence>
<dbReference type="GO" id="GO:0043812">
    <property type="term" value="F:phosphatidylinositol-4-phosphate phosphatase activity"/>
    <property type="evidence" value="ECO:0007669"/>
    <property type="project" value="TreeGrafter"/>
</dbReference>
<proteinExistence type="predicted"/>
<protein>
    <recommendedName>
        <fullName evidence="4">Phosphatidylinositol-3-phosphatase SAC1</fullName>
        <ecNumber evidence="1">3.1.3.64</ecNumber>
    </recommendedName>
    <alternativeName>
        <fullName evidence="6">Phosphatidylinositol-4-phosphate phosphatase</fullName>
    </alternativeName>
    <alternativeName>
        <fullName evidence="5">Suppressor of actin mutations 1-like protein</fullName>
    </alternativeName>
</protein>
<dbReference type="GO" id="GO:0004438">
    <property type="term" value="F:phosphatidylinositol-3-phosphate phosphatase activity"/>
    <property type="evidence" value="ECO:0007669"/>
    <property type="project" value="UniProtKB-EC"/>
</dbReference>
<dbReference type="GO" id="GO:0005783">
    <property type="term" value="C:endoplasmic reticulum"/>
    <property type="evidence" value="ECO:0007669"/>
    <property type="project" value="TreeGrafter"/>
</dbReference>
<evidence type="ECO:0000256" key="6">
    <source>
        <dbReference type="ARBA" id="ARBA00041911"/>
    </source>
</evidence>
<dbReference type="PANTHER" id="PTHR45662:SF2">
    <property type="entry name" value="PHOSPHATIDYLINOSITOL-3-PHOSPHATASE SAC1"/>
    <property type="match status" value="1"/>
</dbReference>
<name>A0AA88L2W1_ARTSF</name>
<gene>
    <name evidence="9" type="ORF">QYM36_012391</name>
</gene>
<evidence type="ECO:0000313" key="9">
    <source>
        <dbReference type="EMBL" id="KAK2711194.1"/>
    </source>
</evidence>
<evidence type="ECO:0000256" key="7">
    <source>
        <dbReference type="SAM" id="Phobius"/>
    </source>
</evidence>
<comment type="catalytic activity">
    <reaction evidence="2">
        <text>a 1,2-diacyl-sn-glycero-3-phospho-(1D-myo-inositol-3-phosphate) + H2O = a 1,2-diacyl-sn-glycero-3-phospho-(1D-myo-inositol) + phosphate</text>
        <dbReference type="Rhea" id="RHEA:12316"/>
        <dbReference type="ChEBI" id="CHEBI:15377"/>
        <dbReference type="ChEBI" id="CHEBI:43474"/>
        <dbReference type="ChEBI" id="CHEBI:57880"/>
        <dbReference type="ChEBI" id="CHEBI:58088"/>
        <dbReference type="EC" id="3.1.3.64"/>
    </reaction>
    <physiologicalReaction direction="left-to-right" evidence="2">
        <dbReference type="Rhea" id="RHEA:12317"/>
    </physiologicalReaction>
</comment>
<reference evidence="9" key="1">
    <citation type="submission" date="2023-07" db="EMBL/GenBank/DDBJ databases">
        <title>Chromosome-level genome assembly of Artemia franciscana.</title>
        <authorList>
            <person name="Jo E."/>
        </authorList>
    </citation>
    <scope>NUCLEOTIDE SEQUENCE</scope>
    <source>
        <tissue evidence="9">Whole body</tissue>
    </source>
</reference>
<comment type="catalytic activity">
    <reaction evidence="3">
        <text>a 1,2-diacyl-sn-glycero-3-phospho-(1D-myo-inositol 4-phosphate) + H2O = a 1,2-diacyl-sn-glycero-3-phospho-(1D-myo-inositol) + phosphate</text>
        <dbReference type="Rhea" id="RHEA:55652"/>
        <dbReference type="ChEBI" id="CHEBI:15377"/>
        <dbReference type="ChEBI" id="CHEBI:43474"/>
        <dbReference type="ChEBI" id="CHEBI:57880"/>
        <dbReference type="ChEBI" id="CHEBI:58178"/>
    </reaction>
    <physiologicalReaction direction="left-to-right" evidence="3">
        <dbReference type="Rhea" id="RHEA:55653"/>
    </physiologicalReaction>
</comment>
<dbReference type="EMBL" id="JAVRJZ010000016">
    <property type="protein sequence ID" value="KAK2711194.1"/>
    <property type="molecule type" value="Genomic_DNA"/>
</dbReference>
<keyword evidence="7" id="KW-1133">Transmembrane helix</keyword>
<comment type="caution">
    <text evidence="9">The sequence shown here is derived from an EMBL/GenBank/DDBJ whole genome shotgun (WGS) entry which is preliminary data.</text>
</comment>
<dbReference type="PROSITE" id="PS50275">
    <property type="entry name" value="SAC"/>
    <property type="match status" value="1"/>
</dbReference>
<evidence type="ECO:0000256" key="3">
    <source>
        <dbReference type="ARBA" id="ARBA00036807"/>
    </source>
</evidence>
<dbReference type="AlphaFoldDB" id="A0AA88L2W1"/>
<dbReference type="PANTHER" id="PTHR45662">
    <property type="entry name" value="PHOSPHATIDYLINOSITIDE PHOSPHATASE SAC1"/>
    <property type="match status" value="1"/>
</dbReference>
<dbReference type="Pfam" id="PF02383">
    <property type="entry name" value="Syja_N"/>
    <property type="match status" value="1"/>
</dbReference>